<proteinExistence type="predicted"/>
<evidence type="ECO:0000313" key="1">
    <source>
        <dbReference type="EMBL" id="MFC6011901.1"/>
    </source>
</evidence>
<reference evidence="2" key="1">
    <citation type="journal article" date="2019" name="Int. J. Syst. Evol. Microbiol.">
        <title>The Global Catalogue of Microorganisms (GCM) 10K type strain sequencing project: providing services to taxonomists for standard genome sequencing and annotation.</title>
        <authorList>
            <consortium name="The Broad Institute Genomics Platform"/>
            <consortium name="The Broad Institute Genome Sequencing Center for Infectious Disease"/>
            <person name="Wu L."/>
            <person name="Ma J."/>
        </authorList>
    </citation>
    <scope>NUCLEOTIDE SEQUENCE [LARGE SCALE GENOMIC DNA]</scope>
    <source>
        <strain evidence="2">CCUG 36956</strain>
    </source>
</reference>
<accession>A0ABW1JR14</accession>
<name>A0ABW1JR14_9NOCA</name>
<keyword evidence="2" id="KW-1185">Reference proteome</keyword>
<dbReference type="Proteomes" id="UP001596223">
    <property type="component" value="Unassembled WGS sequence"/>
</dbReference>
<dbReference type="EMBL" id="JBHSQN010000008">
    <property type="protein sequence ID" value="MFC6011901.1"/>
    <property type="molecule type" value="Genomic_DNA"/>
</dbReference>
<sequence length="73" mass="7973">MNVSANIIIGSNLRVPPGRGRLDIEKQQRIFLLVFGFARFSDSSLDSSDSLPLRSVSRVFNGEFDSGSGRTLA</sequence>
<feature type="non-terminal residue" evidence="1">
    <location>
        <position position="73"/>
    </location>
</feature>
<dbReference type="RefSeq" id="WP_378604465.1">
    <property type="nucleotide sequence ID" value="NZ_JBHSQN010000008.1"/>
</dbReference>
<comment type="caution">
    <text evidence="1">The sequence shown here is derived from an EMBL/GenBank/DDBJ whole genome shotgun (WGS) entry which is preliminary data.</text>
</comment>
<protein>
    <submittedName>
        <fullName evidence="1">Uncharacterized protein</fullName>
    </submittedName>
</protein>
<gene>
    <name evidence="1" type="ORF">ACFP3H_12665</name>
</gene>
<evidence type="ECO:0000313" key="2">
    <source>
        <dbReference type="Proteomes" id="UP001596223"/>
    </source>
</evidence>
<organism evidence="1 2">
    <name type="scientific">Nocardia lasii</name>
    <dbReference type="NCBI Taxonomy" id="1616107"/>
    <lineage>
        <taxon>Bacteria</taxon>
        <taxon>Bacillati</taxon>
        <taxon>Actinomycetota</taxon>
        <taxon>Actinomycetes</taxon>
        <taxon>Mycobacteriales</taxon>
        <taxon>Nocardiaceae</taxon>
        <taxon>Nocardia</taxon>
    </lineage>
</organism>